<dbReference type="Gene3D" id="3.40.50.1000">
    <property type="entry name" value="HAD superfamily/HAD-like"/>
    <property type="match status" value="1"/>
</dbReference>
<dbReference type="GO" id="GO:0009298">
    <property type="term" value="P:GDP-mannose biosynthetic process"/>
    <property type="evidence" value="ECO:0007669"/>
    <property type="project" value="InterPro"/>
</dbReference>
<keyword evidence="9 13" id="KW-0413">Isomerase</keyword>
<comment type="similarity">
    <text evidence="3 13">Belongs to the eukaryotic PMM family.</text>
</comment>
<dbReference type="SFLD" id="SFLDS00003">
    <property type="entry name" value="Haloacid_Dehalogenase"/>
    <property type="match status" value="1"/>
</dbReference>
<accession>A0AAN9Z1I2</accession>
<evidence type="ECO:0000256" key="9">
    <source>
        <dbReference type="ARBA" id="ARBA00023235"/>
    </source>
</evidence>
<evidence type="ECO:0000256" key="6">
    <source>
        <dbReference type="ARBA" id="ARBA00022490"/>
    </source>
</evidence>
<name>A0AAN9Z1I2_9ORTH</name>
<evidence type="ECO:0000256" key="8">
    <source>
        <dbReference type="ARBA" id="ARBA00022842"/>
    </source>
</evidence>
<evidence type="ECO:0000256" key="4">
    <source>
        <dbReference type="ARBA" id="ARBA00011738"/>
    </source>
</evidence>
<dbReference type="Pfam" id="PF03332">
    <property type="entry name" value="PMM"/>
    <property type="match status" value="1"/>
</dbReference>
<feature type="binding site" evidence="11">
    <location>
        <position position="231"/>
    </location>
    <ligand>
        <name>alpha-D-mannose 1-phosphate</name>
        <dbReference type="ChEBI" id="CHEBI:58409"/>
    </ligand>
</feature>
<feature type="binding site" evidence="11">
    <location>
        <position position="173"/>
    </location>
    <ligand>
        <name>alpha-D-mannose 1-phosphate</name>
        <dbReference type="ChEBI" id="CHEBI:58409"/>
    </ligand>
</feature>
<dbReference type="SFLD" id="SFLDG01140">
    <property type="entry name" value="C2.B:_Phosphomannomutase_and_P"/>
    <property type="match status" value="1"/>
</dbReference>
<comment type="pathway">
    <text evidence="2 13">Nucleotide-sugar biosynthesis; GDP-alpha-D-mannose biosynthesis; alpha-D-mannose 1-phosphate from D-fructose 6-phosphate: step 2/2.</text>
</comment>
<evidence type="ECO:0000313" key="15">
    <source>
        <dbReference type="Proteomes" id="UP001378592"/>
    </source>
</evidence>
<evidence type="ECO:0000256" key="3">
    <source>
        <dbReference type="ARBA" id="ARBA00009736"/>
    </source>
</evidence>
<dbReference type="FunFam" id="3.30.1240.20:FF:000001">
    <property type="entry name" value="Phosphomannomutase"/>
    <property type="match status" value="1"/>
</dbReference>
<dbReference type="SFLD" id="SFLDG01143">
    <property type="entry name" value="C2.B.3:_Phosphomannomutase_Lik"/>
    <property type="match status" value="1"/>
</dbReference>
<feature type="binding site" evidence="12">
    <location>
        <position position="62"/>
    </location>
    <ligand>
        <name>Mg(2+)</name>
        <dbReference type="ChEBI" id="CHEBI:18420"/>
        <label>1</label>
    </ligand>
</feature>
<comment type="subcellular location">
    <subcellularLocation>
        <location evidence="1 13">Cytoplasm</location>
    </subcellularLocation>
</comment>
<feature type="binding site" evidence="11">
    <location>
        <position position="191"/>
    </location>
    <ligand>
        <name>alpha-D-mannose 1-phosphate</name>
        <dbReference type="ChEBI" id="CHEBI:58409"/>
    </ligand>
</feature>
<dbReference type="CDD" id="cd02585">
    <property type="entry name" value="HAD_PMM"/>
    <property type="match status" value="1"/>
</dbReference>
<comment type="cofactor">
    <cofactor evidence="12">
        <name>Mg(2+)</name>
        <dbReference type="ChEBI" id="CHEBI:18420"/>
    </cofactor>
</comment>
<dbReference type="Proteomes" id="UP001378592">
    <property type="component" value="Unassembled WGS sequence"/>
</dbReference>
<dbReference type="EC" id="5.4.2.8" evidence="5 13"/>
<proteinExistence type="inferred from homology"/>
<dbReference type="GO" id="GO:0046872">
    <property type="term" value="F:metal ion binding"/>
    <property type="evidence" value="ECO:0007669"/>
    <property type="project" value="UniProtKB-KW"/>
</dbReference>
<dbReference type="NCBIfam" id="TIGR01484">
    <property type="entry name" value="HAD-SF-IIB"/>
    <property type="match status" value="1"/>
</dbReference>
<feature type="active site" description="Nucleophile" evidence="10">
    <location>
        <position position="60"/>
    </location>
</feature>
<comment type="function">
    <text evidence="13">Involved in the synthesis of the GDP-mannose and dolichol-phosphate-mannose required for a number of critical mannosyl transfer reactions.</text>
</comment>
<feature type="binding site" evidence="12">
    <location>
        <position position="273"/>
    </location>
    <ligand>
        <name>Mg(2+)</name>
        <dbReference type="ChEBI" id="CHEBI:18420"/>
        <label>1</label>
    </ligand>
</feature>
<feature type="binding site" evidence="12">
    <location>
        <position position="259"/>
    </location>
    <ligand>
        <name>Mg(2+)</name>
        <dbReference type="ChEBI" id="CHEBI:18420"/>
        <label>1</label>
    </ligand>
</feature>
<dbReference type="GO" id="GO:0004615">
    <property type="term" value="F:phosphomannomutase activity"/>
    <property type="evidence" value="ECO:0007669"/>
    <property type="project" value="UniProtKB-EC"/>
</dbReference>
<dbReference type="GO" id="GO:0006013">
    <property type="term" value="P:mannose metabolic process"/>
    <property type="evidence" value="ECO:0007669"/>
    <property type="project" value="TreeGrafter"/>
</dbReference>
<reference evidence="14 15" key="1">
    <citation type="submission" date="2024-03" db="EMBL/GenBank/DDBJ databases">
        <title>The genome assembly and annotation of the cricket Gryllus longicercus Weissman &amp; Gray.</title>
        <authorList>
            <person name="Szrajer S."/>
            <person name="Gray D."/>
            <person name="Ylla G."/>
        </authorList>
    </citation>
    <scope>NUCLEOTIDE SEQUENCE [LARGE SCALE GENOMIC DNA]</scope>
    <source>
        <strain evidence="14">DAG 2021-001</strain>
        <tissue evidence="14">Whole body minus gut</tissue>
    </source>
</reference>
<keyword evidence="7 12" id="KW-0479">Metal-binding</keyword>
<dbReference type="Gene3D" id="3.30.1240.20">
    <property type="match status" value="1"/>
</dbReference>
<dbReference type="SUPFAM" id="SSF56784">
    <property type="entry name" value="HAD-like"/>
    <property type="match status" value="1"/>
</dbReference>
<dbReference type="InterPro" id="IPR006379">
    <property type="entry name" value="HAD-SF_hydro_IIB"/>
</dbReference>
<feature type="binding site" evidence="12">
    <location>
        <position position="60"/>
    </location>
    <ligand>
        <name>Mg(2+)</name>
        <dbReference type="ChEBI" id="CHEBI:18420"/>
        <label>1</label>
    </ligand>
</feature>
<gene>
    <name evidence="14" type="ORF">R5R35_004924</name>
</gene>
<feature type="binding site" evidence="11">
    <location>
        <position position="229"/>
    </location>
    <ligand>
        <name>alpha-D-mannose 1-phosphate</name>
        <dbReference type="ChEBI" id="CHEBI:58409"/>
    </ligand>
</feature>
<keyword evidence="8 12" id="KW-0460">Magnesium</keyword>
<feature type="active site" description="Proton donor/acceptor" evidence="10">
    <location>
        <position position="62"/>
    </location>
</feature>
<dbReference type="InterPro" id="IPR043169">
    <property type="entry name" value="PMM_cap"/>
</dbReference>
<evidence type="ECO:0000256" key="11">
    <source>
        <dbReference type="PIRSR" id="PIRSR605002-2"/>
    </source>
</evidence>
<dbReference type="GO" id="GO:0005829">
    <property type="term" value="C:cytosol"/>
    <property type="evidence" value="ECO:0007669"/>
    <property type="project" value="TreeGrafter"/>
</dbReference>
<dbReference type="PANTHER" id="PTHR10466:SF0">
    <property type="entry name" value="PHOSPHOMANNOMUTASE"/>
    <property type="match status" value="1"/>
</dbReference>
<evidence type="ECO:0000313" key="14">
    <source>
        <dbReference type="EMBL" id="KAK7792786.1"/>
    </source>
</evidence>
<evidence type="ECO:0000256" key="13">
    <source>
        <dbReference type="RuleBase" id="RU361118"/>
    </source>
</evidence>
<comment type="caution">
    <text evidence="14">The sequence shown here is derived from an EMBL/GenBank/DDBJ whole genome shotgun (WGS) entry which is preliminary data.</text>
</comment>
<organism evidence="14 15">
    <name type="scientific">Gryllus longicercus</name>
    <dbReference type="NCBI Taxonomy" id="2509291"/>
    <lineage>
        <taxon>Eukaryota</taxon>
        <taxon>Metazoa</taxon>
        <taxon>Ecdysozoa</taxon>
        <taxon>Arthropoda</taxon>
        <taxon>Hexapoda</taxon>
        <taxon>Insecta</taxon>
        <taxon>Pterygota</taxon>
        <taxon>Neoptera</taxon>
        <taxon>Polyneoptera</taxon>
        <taxon>Orthoptera</taxon>
        <taxon>Ensifera</taxon>
        <taxon>Gryllidea</taxon>
        <taxon>Grylloidea</taxon>
        <taxon>Gryllidae</taxon>
        <taxon>Gryllinae</taxon>
        <taxon>Gryllus</taxon>
    </lineage>
</organism>
<evidence type="ECO:0000256" key="2">
    <source>
        <dbReference type="ARBA" id="ARBA00004699"/>
    </source>
</evidence>
<keyword evidence="15" id="KW-1185">Reference proteome</keyword>
<protein>
    <recommendedName>
        <fullName evidence="5 13">Phosphomannomutase</fullName>
        <ecNumber evidence="5 13">5.4.2.8</ecNumber>
    </recommendedName>
</protein>
<evidence type="ECO:0000256" key="10">
    <source>
        <dbReference type="PIRSR" id="PIRSR605002-1"/>
    </source>
</evidence>
<dbReference type="InterPro" id="IPR023214">
    <property type="entry name" value="HAD_sf"/>
</dbReference>
<evidence type="ECO:0000256" key="7">
    <source>
        <dbReference type="ARBA" id="ARBA00022723"/>
    </source>
</evidence>
<dbReference type="InterPro" id="IPR036412">
    <property type="entry name" value="HAD-like_sf"/>
</dbReference>
<dbReference type="PANTHER" id="PTHR10466">
    <property type="entry name" value="PHOSPHOMANNOMUTASE"/>
    <property type="match status" value="1"/>
</dbReference>
<sequence length="297" mass="33620">MQIARLSRVTWINATQRLVSASCISFHALRAVRLKSDFPTRISNCASAMDSRNKVICLFDVDGTLTRPVQVIDTEIKNFLLSTLKPKTTIGLVGGSDMKKITHQMGGGDVWKEYDYVFAENGLVAFKNGEQIGEQSIQAFIGEEKLQTFINYCLGYLSKLTLPVKRGTFVEFRKGMLNICPVGRSCSQDERVTFTEYDREHKIRETFVADMKKNFSHYGLSFALGGQISIDVFPNGWDKTYCLQYLEKDNFQEIHFFGDKTDAGGNDHEIFNDPRTIGHKVTSPHDTKSQVVKLFNL</sequence>
<dbReference type="InterPro" id="IPR005002">
    <property type="entry name" value="PMM"/>
</dbReference>
<dbReference type="EMBL" id="JAZDUA010000426">
    <property type="protein sequence ID" value="KAK7792786.1"/>
    <property type="molecule type" value="Genomic_DNA"/>
</dbReference>
<dbReference type="GO" id="GO:0006487">
    <property type="term" value="P:protein N-linked glycosylation"/>
    <property type="evidence" value="ECO:0007669"/>
    <property type="project" value="TreeGrafter"/>
</dbReference>
<comment type="subunit">
    <text evidence="4 13">Homodimer.</text>
</comment>
<feature type="binding site" evidence="12">
    <location>
        <position position="276"/>
    </location>
    <ligand>
        <name>Mg(2+)</name>
        <dbReference type="ChEBI" id="CHEBI:18420"/>
        <label>1</label>
    </ligand>
</feature>
<keyword evidence="6 13" id="KW-0963">Cytoplasm</keyword>
<feature type="binding site" evidence="12">
    <location>
        <position position="271"/>
    </location>
    <ligand>
        <name>Mg(2+)</name>
        <dbReference type="ChEBI" id="CHEBI:18420"/>
        <label>1</label>
    </ligand>
</feature>
<evidence type="ECO:0000256" key="1">
    <source>
        <dbReference type="ARBA" id="ARBA00004496"/>
    </source>
</evidence>
<evidence type="ECO:0000256" key="5">
    <source>
        <dbReference type="ARBA" id="ARBA00012730"/>
    </source>
</evidence>
<comment type="catalytic activity">
    <reaction evidence="13">
        <text>alpha-D-mannose 1-phosphate = D-mannose 6-phosphate</text>
        <dbReference type="Rhea" id="RHEA:11140"/>
        <dbReference type="ChEBI" id="CHEBI:58409"/>
        <dbReference type="ChEBI" id="CHEBI:58735"/>
        <dbReference type="EC" id="5.4.2.8"/>
    </reaction>
</comment>
<evidence type="ECO:0000256" key="12">
    <source>
        <dbReference type="PIRSR" id="PIRSR605002-3"/>
    </source>
</evidence>
<feature type="binding site" evidence="11">
    <location>
        <position position="184"/>
    </location>
    <ligand>
        <name>alpha-D-mannose 1-phosphate</name>
        <dbReference type="ChEBI" id="CHEBI:58409"/>
    </ligand>
</feature>
<dbReference type="AlphaFoldDB" id="A0AAN9Z1I2"/>